<reference evidence="3 4" key="1">
    <citation type="submission" date="2020-09" db="EMBL/GenBank/DDBJ databases">
        <title>Diversity and distribution of actinomycetes associated with coral in the coast of Hainan.</title>
        <authorList>
            <person name="Li F."/>
        </authorList>
    </citation>
    <scope>NUCLEOTIDE SEQUENCE [LARGE SCALE GENOMIC DNA]</scope>
    <source>
        <strain evidence="3 4">HNM0947</strain>
    </source>
</reference>
<keyword evidence="2" id="KW-0349">Heme</keyword>
<dbReference type="Proteomes" id="UP000806528">
    <property type="component" value="Unassembled WGS sequence"/>
</dbReference>
<dbReference type="Gene3D" id="1.10.630.10">
    <property type="entry name" value="Cytochrome P450"/>
    <property type="match status" value="1"/>
</dbReference>
<dbReference type="EMBL" id="JADBGI010000009">
    <property type="protein sequence ID" value="MBE2999424.1"/>
    <property type="molecule type" value="Genomic_DNA"/>
</dbReference>
<dbReference type="PRINTS" id="PR00359">
    <property type="entry name" value="BP450"/>
</dbReference>
<keyword evidence="2" id="KW-0479">Metal-binding</keyword>
<sequence length="418" mass="46310">MNLLEGLRIDAQLRLAHTFSWVWAQRGDHAGRLLHWPWQHTPYPTYARLRAQGPVVSSPVGFEAATTRASVGEVLRGAEFGVEPPQGSGLHERFDVVDLSFLLRDPPDHTRLRRVARPAFAPRMIRTYRDSVEQVCGELLDRALERGRFDLMHDFAQPFPIRVIARLLGVPASDQARFVEIGNTIGSSLDGARSARHLARIRKASAELDQLFDRLLAERRAQPREDVLSSLAAAVDEGQVKGDEVGAMCRLLLVAGFETTVNLIGNGVMALLRNPEQWRALVDDPALAPAAVEEVLRYDSPVQTTGRWVHRDTEVQGVPLRRGSQVICLLGSANRDPEHFTDPDRFDVRRDNAGEHLSFSSGAHYCLGAPLARLEGEVALRALAERAPDLAPAAMPKRRRTLVLRGLSDFPVRTGAGR</sequence>
<dbReference type="RefSeq" id="WP_193122056.1">
    <property type="nucleotide sequence ID" value="NZ_JADBGI010000009.1"/>
</dbReference>
<dbReference type="PANTHER" id="PTHR46696">
    <property type="entry name" value="P450, PUTATIVE (EUROFUNG)-RELATED"/>
    <property type="match status" value="1"/>
</dbReference>
<dbReference type="CDD" id="cd20625">
    <property type="entry name" value="CYP164-like"/>
    <property type="match status" value="1"/>
</dbReference>
<organism evidence="3 4">
    <name type="scientific">Nocardiopsis coralli</name>
    <dbReference type="NCBI Taxonomy" id="2772213"/>
    <lineage>
        <taxon>Bacteria</taxon>
        <taxon>Bacillati</taxon>
        <taxon>Actinomycetota</taxon>
        <taxon>Actinomycetes</taxon>
        <taxon>Streptosporangiales</taxon>
        <taxon>Nocardiopsidaceae</taxon>
        <taxon>Nocardiopsis</taxon>
    </lineage>
</organism>
<dbReference type="PRINTS" id="PR00385">
    <property type="entry name" value="P450"/>
</dbReference>
<evidence type="ECO:0000313" key="3">
    <source>
        <dbReference type="EMBL" id="MBE2999424.1"/>
    </source>
</evidence>
<proteinExistence type="inferred from homology"/>
<comment type="caution">
    <text evidence="3">The sequence shown here is derived from an EMBL/GenBank/DDBJ whole genome shotgun (WGS) entry which is preliminary data.</text>
</comment>
<dbReference type="Pfam" id="PF00067">
    <property type="entry name" value="p450"/>
    <property type="match status" value="1"/>
</dbReference>
<dbReference type="InterPro" id="IPR002397">
    <property type="entry name" value="Cyt_P450_B"/>
</dbReference>
<evidence type="ECO:0000313" key="4">
    <source>
        <dbReference type="Proteomes" id="UP000806528"/>
    </source>
</evidence>
<dbReference type="PANTHER" id="PTHR46696:SF4">
    <property type="entry name" value="BIOTIN BIOSYNTHESIS CYTOCHROME P450"/>
    <property type="match status" value="1"/>
</dbReference>
<comment type="similarity">
    <text evidence="1 2">Belongs to the cytochrome P450 family.</text>
</comment>
<accession>A0ABR9P6G0</accession>
<keyword evidence="2" id="KW-0560">Oxidoreductase</keyword>
<dbReference type="PROSITE" id="PS00086">
    <property type="entry name" value="CYTOCHROME_P450"/>
    <property type="match status" value="1"/>
</dbReference>
<keyword evidence="2" id="KW-0503">Monooxygenase</keyword>
<dbReference type="InterPro" id="IPR001128">
    <property type="entry name" value="Cyt_P450"/>
</dbReference>
<keyword evidence="2" id="KW-0408">Iron</keyword>
<evidence type="ECO:0000256" key="1">
    <source>
        <dbReference type="ARBA" id="ARBA00010617"/>
    </source>
</evidence>
<gene>
    <name evidence="3" type="ORF">IDM40_12015</name>
</gene>
<dbReference type="InterPro" id="IPR017972">
    <property type="entry name" value="Cyt_P450_CS"/>
</dbReference>
<name>A0ABR9P6G0_9ACTN</name>
<protein>
    <submittedName>
        <fullName evidence="3">Cytochrome P450</fullName>
    </submittedName>
</protein>
<dbReference type="SUPFAM" id="SSF48264">
    <property type="entry name" value="Cytochrome P450"/>
    <property type="match status" value="1"/>
</dbReference>
<evidence type="ECO:0000256" key="2">
    <source>
        <dbReference type="RuleBase" id="RU000461"/>
    </source>
</evidence>
<keyword evidence="4" id="KW-1185">Reference proteome</keyword>
<dbReference type="InterPro" id="IPR036396">
    <property type="entry name" value="Cyt_P450_sf"/>
</dbReference>